<gene>
    <name evidence="1" type="ORF">MENTE1834_LOCUS10874</name>
</gene>
<sequence>MIREINQASAISAFSIGVIFNSLLIWLILRKSPKEMRVFSHILIQTCTADLTMLTINLLTQPIYTSDNGVSIVVLNGLLRHIEWIPHNLILFVWDNCFFFSFFGFTSQFIYRYLILNK</sequence>
<dbReference type="Proteomes" id="UP001497535">
    <property type="component" value="Unassembled WGS sequence"/>
</dbReference>
<dbReference type="EMBL" id="CAVMJV010000010">
    <property type="protein sequence ID" value="CAK5042562.1"/>
    <property type="molecule type" value="Genomic_DNA"/>
</dbReference>
<organism evidence="1 2">
    <name type="scientific">Meloidogyne enterolobii</name>
    <name type="common">Root-knot nematode worm</name>
    <name type="synonym">Meloidogyne mayaguensis</name>
    <dbReference type="NCBI Taxonomy" id="390850"/>
    <lineage>
        <taxon>Eukaryota</taxon>
        <taxon>Metazoa</taxon>
        <taxon>Ecdysozoa</taxon>
        <taxon>Nematoda</taxon>
        <taxon>Chromadorea</taxon>
        <taxon>Rhabditida</taxon>
        <taxon>Tylenchina</taxon>
        <taxon>Tylenchomorpha</taxon>
        <taxon>Tylenchoidea</taxon>
        <taxon>Meloidogynidae</taxon>
        <taxon>Meloidogyninae</taxon>
        <taxon>Meloidogyne</taxon>
    </lineage>
</organism>
<keyword evidence="2" id="KW-1185">Reference proteome</keyword>
<proteinExistence type="predicted"/>
<protein>
    <submittedName>
        <fullName evidence="1">Uncharacterized protein</fullName>
    </submittedName>
</protein>
<reference evidence="1" key="1">
    <citation type="submission" date="2023-11" db="EMBL/GenBank/DDBJ databases">
        <authorList>
            <person name="Poullet M."/>
        </authorList>
    </citation>
    <scope>NUCLEOTIDE SEQUENCE</scope>
    <source>
        <strain evidence="1">E1834</strain>
    </source>
</reference>
<accession>A0ACB0YDS5</accession>
<name>A0ACB0YDS5_MELEN</name>
<comment type="caution">
    <text evidence="1">The sequence shown here is derived from an EMBL/GenBank/DDBJ whole genome shotgun (WGS) entry which is preliminary data.</text>
</comment>
<evidence type="ECO:0000313" key="1">
    <source>
        <dbReference type="EMBL" id="CAK5042562.1"/>
    </source>
</evidence>
<evidence type="ECO:0000313" key="2">
    <source>
        <dbReference type="Proteomes" id="UP001497535"/>
    </source>
</evidence>